<dbReference type="PANTHER" id="PTHR46927">
    <property type="entry name" value="AGAP005574-PA"/>
    <property type="match status" value="1"/>
</dbReference>
<keyword evidence="3" id="KW-0862">Zinc</keyword>
<accession>A0AAV8XP34</accession>
<evidence type="ECO:0000256" key="2">
    <source>
        <dbReference type="ARBA" id="ARBA00022771"/>
    </source>
</evidence>
<evidence type="ECO:0000256" key="4">
    <source>
        <dbReference type="ARBA" id="ARBA00023125"/>
    </source>
</evidence>
<feature type="domain" description="THAP-type" evidence="7">
    <location>
        <begin position="68"/>
        <end position="148"/>
    </location>
</feature>
<organism evidence="8 9">
    <name type="scientific">Aromia moschata</name>
    <dbReference type="NCBI Taxonomy" id="1265417"/>
    <lineage>
        <taxon>Eukaryota</taxon>
        <taxon>Metazoa</taxon>
        <taxon>Ecdysozoa</taxon>
        <taxon>Arthropoda</taxon>
        <taxon>Hexapoda</taxon>
        <taxon>Insecta</taxon>
        <taxon>Pterygota</taxon>
        <taxon>Neoptera</taxon>
        <taxon>Endopterygota</taxon>
        <taxon>Coleoptera</taxon>
        <taxon>Polyphaga</taxon>
        <taxon>Cucujiformia</taxon>
        <taxon>Chrysomeloidea</taxon>
        <taxon>Cerambycidae</taxon>
        <taxon>Cerambycinae</taxon>
        <taxon>Callichromatini</taxon>
        <taxon>Aromia</taxon>
    </lineage>
</organism>
<dbReference type="PROSITE" id="PS50950">
    <property type="entry name" value="ZF_THAP"/>
    <property type="match status" value="1"/>
</dbReference>
<dbReference type="Proteomes" id="UP001162162">
    <property type="component" value="Unassembled WGS sequence"/>
</dbReference>
<evidence type="ECO:0000256" key="6">
    <source>
        <dbReference type="SAM" id="MobiDB-lite"/>
    </source>
</evidence>
<dbReference type="Pfam" id="PF05485">
    <property type="entry name" value="THAP"/>
    <property type="match status" value="1"/>
</dbReference>
<evidence type="ECO:0000256" key="3">
    <source>
        <dbReference type="ARBA" id="ARBA00022833"/>
    </source>
</evidence>
<evidence type="ECO:0000313" key="8">
    <source>
        <dbReference type="EMBL" id="KAJ8940705.1"/>
    </source>
</evidence>
<dbReference type="GO" id="GO:0003677">
    <property type="term" value="F:DNA binding"/>
    <property type="evidence" value="ECO:0007669"/>
    <property type="project" value="UniProtKB-UniRule"/>
</dbReference>
<keyword evidence="9" id="KW-1185">Reference proteome</keyword>
<name>A0AAV8XP34_9CUCU</name>
<keyword evidence="1" id="KW-0479">Metal-binding</keyword>
<dbReference type="SMART" id="SM00980">
    <property type="entry name" value="THAP"/>
    <property type="match status" value="1"/>
</dbReference>
<evidence type="ECO:0000259" key="7">
    <source>
        <dbReference type="PROSITE" id="PS50950"/>
    </source>
</evidence>
<dbReference type="InterPro" id="IPR052224">
    <property type="entry name" value="THAP_domain_protein"/>
</dbReference>
<evidence type="ECO:0000313" key="9">
    <source>
        <dbReference type="Proteomes" id="UP001162162"/>
    </source>
</evidence>
<gene>
    <name evidence="8" type="ORF">NQ318_009108</name>
</gene>
<dbReference type="AlphaFoldDB" id="A0AAV8XP34"/>
<sequence length="313" mass="35980">MQIAILIYLKSSVILNLVRFNCFLVFSRRDLVFTLVLNHNYIVLLCLQNFPFVSPSLYTLCINRLLDITEPKCIVAFCKNRRGETKNIAYYRLTAERYESWMQAIGRDPKENLSITHNAICSDHFTQDSHMYVDDKRVLKKFALLSVNLKPVKRTSHEYRSDGSTLQEGGIDLDISRPSTSFVTKVSKEFIKKKLAKIHRTKSYTYVFRSTLSLFGSTLQELNHISSKKKGNTSTDSEGLTGSPKRRRKFLRTFDNYAVSLRKLTKQGSECLSARVLNCVRLSRRADNAVRSTDKKYTLSHIPKQAAMDNLQP</sequence>
<keyword evidence="2 5" id="KW-0863">Zinc-finger</keyword>
<feature type="region of interest" description="Disordered" evidence="6">
    <location>
        <begin position="226"/>
        <end position="245"/>
    </location>
</feature>
<dbReference type="InterPro" id="IPR006612">
    <property type="entry name" value="THAP_Znf"/>
</dbReference>
<evidence type="ECO:0000256" key="1">
    <source>
        <dbReference type="ARBA" id="ARBA00022723"/>
    </source>
</evidence>
<dbReference type="EMBL" id="JAPWTK010000414">
    <property type="protein sequence ID" value="KAJ8940705.1"/>
    <property type="molecule type" value="Genomic_DNA"/>
</dbReference>
<dbReference type="PANTHER" id="PTHR46927:SF3">
    <property type="entry name" value="THAP-TYPE DOMAIN-CONTAINING PROTEIN"/>
    <property type="match status" value="1"/>
</dbReference>
<reference evidence="8" key="1">
    <citation type="journal article" date="2023" name="Insect Mol. Biol.">
        <title>Genome sequencing provides insights into the evolution of gene families encoding plant cell wall-degrading enzymes in longhorned beetles.</title>
        <authorList>
            <person name="Shin N.R."/>
            <person name="Okamura Y."/>
            <person name="Kirsch R."/>
            <person name="Pauchet Y."/>
        </authorList>
    </citation>
    <scope>NUCLEOTIDE SEQUENCE</scope>
    <source>
        <strain evidence="8">AMC_N1</strain>
    </source>
</reference>
<protein>
    <recommendedName>
        <fullName evidence="7">THAP-type domain-containing protein</fullName>
    </recommendedName>
</protein>
<keyword evidence="4 5" id="KW-0238">DNA-binding</keyword>
<dbReference type="SUPFAM" id="SSF57716">
    <property type="entry name" value="Glucocorticoid receptor-like (DNA-binding domain)"/>
    <property type="match status" value="1"/>
</dbReference>
<proteinExistence type="predicted"/>
<dbReference type="GO" id="GO:0008270">
    <property type="term" value="F:zinc ion binding"/>
    <property type="evidence" value="ECO:0007669"/>
    <property type="project" value="UniProtKB-KW"/>
</dbReference>
<comment type="caution">
    <text evidence="8">The sequence shown here is derived from an EMBL/GenBank/DDBJ whole genome shotgun (WGS) entry which is preliminary data.</text>
</comment>
<evidence type="ECO:0000256" key="5">
    <source>
        <dbReference type="PROSITE-ProRule" id="PRU00309"/>
    </source>
</evidence>